<evidence type="ECO:0000313" key="2">
    <source>
        <dbReference type="Proteomes" id="UP000646523"/>
    </source>
</evidence>
<dbReference type="Proteomes" id="UP000646523">
    <property type="component" value="Unassembled WGS sequence"/>
</dbReference>
<reference evidence="1" key="1">
    <citation type="journal article" date="2014" name="Int. J. Syst. Evol. Microbiol.">
        <title>Complete genome sequence of Corynebacterium casei LMG S-19264T (=DSM 44701T), isolated from a smear-ripened cheese.</title>
        <authorList>
            <consortium name="US DOE Joint Genome Institute (JGI-PGF)"/>
            <person name="Walter F."/>
            <person name="Albersmeier A."/>
            <person name="Kalinowski J."/>
            <person name="Ruckert C."/>
        </authorList>
    </citation>
    <scope>NUCLEOTIDE SEQUENCE</scope>
    <source>
        <strain evidence="1">CGMCC 4.7368</strain>
    </source>
</reference>
<dbReference type="AlphaFoldDB" id="A0A917YQ06"/>
<evidence type="ECO:0000313" key="1">
    <source>
        <dbReference type="EMBL" id="GGO63029.1"/>
    </source>
</evidence>
<gene>
    <name evidence="1" type="ORF">GCM10012289_08990</name>
</gene>
<comment type="caution">
    <text evidence="1">The sequence shown here is derived from an EMBL/GenBank/DDBJ whole genome shotgun (WGS) entry which is preliminary data.</text>
</comment>
<reference evidence="1" key="2">
    <citation type="submission" date="2020-09" db="EMBL/GenBank/DDBJ databases">
        <authorList>
            <person name="Sun Q."/>
            <person name="Zhou Y."/>
        </authorList>
    </citation>
    <scope>NUCLEOTIDE SEQUENCE</scope>
    <source>
        <strain evidence="1">CGMCC 4.7368</strain>
    </source>
</reference>
<proteinExistence type="predicted"/>
<keyword evidence="2" id="KW-1185">Reference proteome</keyword>
<sequence length="110" mass="12137">MIGPWDVIVLVYVLGVAYQAPRVLKRWALITSCEPIQLCDACRDERRQVMHDADQWEVLGVFGSALMVMLEAAAWYLKPLVPASRKALGKELLPRCSKGTCLAHTGKAAA</sequence>
<dbReference type="EMBL" id="BMNH01000002">
    <property type="protein sequence ID" value="GGO63029.1"/>
    <property type="molecule type" value="Genomic_DNA"/>
</dbReference>
<accession>A0A917YQ06</accession>
<dbReference type="RefSeq" id="WP_189122680.1">
    <property type="nucleotide sequence ID" value="NZ_BMNH01000002.1"/>
</dbReference>
<name>A0A917YQ06_9ACTN</name>
<protein>
    <submittedName>
        <fullName evidence="1">Uncharacterized protein</fullName>
    </submittedName>
</protein>
<organism evidence="1 2">
    <name type="scientific">Nonomuraea cavernae</name>
    <dbReference type="NCBI Taxonomy" id="2045107"/>
    <lineage>
        <taxon>Bacteria</taxon>
        <taxon>Bacillati</taxon>
        <taxon>Actinomycetota</taxon>
        <taxon>Actinomycetes</taxon>
        <taxon>Streptosporangiales</taxon>
        <taxon>Streptosporangiaceae</taxon>
        <taxon>Nonomuraea</taxon>
    </lineage>
</organism>